<dbReference type="CDD" id="cd13646">
    <property type="entry name" value="PBP2_EcHMBS_like"/>
    <property type="match status" value="1"/>
</dbReference>
<dbReference type="PANTHER" id="PTHR11557:SF0">
    <property type="entry name" value="PORPHOBILINOGEN DEAMINASE"/>
    <property type="match status" value="1"/>
</dbReference>
<keyword evidence="7" id="KW-0627">Porphyrin biosynthesis</keyword>
<dbReference type="InterPro" id="IPR036803">
    <property type="entry name" value="Porphobilinogen_deaminase_C_sf"/>
</dbReference>
<evidence type="ECO:0000259" key="9">
    <source>
        <dbReference type="Pfam" id="PF01379"/>
    </source>
</evidence>
<comment type="pathway">
    <text evidence="3">Porphyrin-containing compound metabolism; protoporphyrin-IX biosynthesis; coproporphyrinogen-III from 5-aminolevulinate: step 2/4.</text>
</comment>
<accession>A0A0W8G399</accession>
<comment type="similarity">
    <text evidence="4">Belongs to the HMBS family.</text>
</comment>
<evidence type="ECO:0000256" key="5">
    <source>
        <dbReference type="ARBA" id="ARBA00012655"/>
    </source>
</evidence>
<evidence type="ECO:0000256" key="1">
    <source>
        <dbReference type="ARBA" id="ARBA00001916"/>
    </source>
</evidence>
<dbReference type="GO" id="GO:0005737">
    <property type="term" value="C:cytoplasm"/>
    <property type="evidence" value="ECO:0007669"/>
    <property type="project" value="TreeGrafter"/>
</dbReference>
<comment type="caution">
    <text evidence="11">The sequence shown here is derived from an EMBL/GenBank/DDBJ whole genome shotgun (WGS) entry which is preliminary data.</text>
</comment>
<dbReference type="NCBIfam" id="TIGR00212">
    <property type="entry name" value="hemC"/>
    <property type="match status" value="1"/>
</dbReference>
<evidence type="ECO:0000256" key="7">
    <source>
        <dbReference type="ARBA" id="ARBA00023244"/>
    </source>
</evidence>
<dbReference type="EMBL" id="LNQE01000301">
    <property type="protein sequence ID" value="KUG27668.1"/>
    <property type="molecule type" value="Genomic_DNA"/>
</dbReference>
<dbReference type="Pfam" id="PF01379">
    <property type="entry name" value="Porphobil_deam"/>
    <property type="match status" value="1"/>
</dbReference>
<dbReference type="EC" id="2.5.1.61" evidence="5"/>
<dbReference type="Gene3D" id="3.30.160.40">
    <property type="entry name" value="Porphobilinogen deaminase, C-terminal domain"/>
    <property type="match status" value="1"/>
</dbReference>
<dbReference type="Pfam" id="PF03900">
    <property type="entry name" value="Porphobil_deamC"/>
    <property type="match status" value="1"/>
</dbReference>
<dbReference type="FunFam" id="3.40.190.10:FF:000005">
    <property type="entry name" value="Porphobilinogen deaminase"/>
    <property type="match status" value="1"/>
</dbReference>
<dbReference type="PIRSF" id="PIRSF001438">
    <property type="entry name" value="4pyrrol_synth_OHMeBilane_synth"/>
    <property type="match status" value="1"/>
</dbReference>
<evidence type="ECO:0000256" key="8">
    <source>
        <dbReference type="ARBA" id="ARBA00033064"/>
    </source>
</evidence>
<sequence length="311" mass="32656">MKKRIVIATRGSKLALWQANHVAGRLRAAHPGLETELLKIKTKGDKILDVPLAKVGGKGLFVKEIEEALLDGRADVAVHSMKDVPAEQPGGLVLGVVPEREELHDVLLTRGESSLAALAPGARVGTSSLRRKSQLLMRRRDLDIADLRGNLDTRVGKLLNGEFAAIIVAGAGLNRLGLSAPGRIPLTPPDFLPAAGQGALGIEYRADDADTAGLVAFLDHPDTRDAVFAERGFLCGLDGGCQVPISAWAVIDGGTVTLTGMVSDVAGERVVRETASGPRNEAEALGRQVAATVLARGGKAILDELYAGERA</sequence>
<evidence type="ECO:0000259" key="10">
    <source>
        <dbReference type="Pfam" id="PF03900"/>
    </source>
</evidence>
<evidence type="ECO:0000256" key="2">
    <source>
        <dbReference type="ARBA" id="ARBA00002869"/>
    </source>
</evidence>
<dbReference type="InterPro" id="IPR022419">
    <property type="entry name" value="Porphobilin_deaminase_cofac_BS"/>
</dbReference>
<comment type="function">
    <text evidence="2">Tetrapolymerization of the monopyrrole PBG into the hydroxymethylbilane pre-uroporphyrinogen in several discrete steps.</text>
</comment>
<reference evidence="11" key="1">
    <citation type="journal article" date="2015" name="Proc. Natl. Acad. Sci. U.S.A.">
        <title>Networks of energetic and metabolic interactions define dynamics in microbial communities.</title>
        <authorList>
            <person name="Embree M."/>
            <person name="Liu J.K."/>
            <person name="Al-Bassam M.M."/>
            <person name="Zengler K."/>
        </authorList>
    </citation>
    <scope>NUCLEOTIDE SEQUENCE</scope>
</reference>
<dbReference type="InterPro" id="IPR022418">
    <property type="entry name" value="Porphobilinogen_deaminase_C"/>
</dbReference>
<gene>
    <name evidence="11" type="ORF">ASZ90_002474</name>
</gene>
<dbReference type="PRINTS" id="PR00151">
    <property type="entry name" value="PORPHBDMNASE"/>
</dbReference>
<feature type="domain" description="Porphobilinogen deaminase N-terminal" evidence="9">
    <location>
        <begin position="5"/>
        <end position="211"/>
    </location>
</feature>
<dbReference type="GO" id="GO:0006783">
    <property type="term" value="P:heme biosynthetic process"/>
    <property type="evidence" value="ECO:0007669"/>
    <property type="project" value="TreeGrafter"/>
</dbReference>
<dbReference type="Gene3D" id="3.40.190.10">
    <property type="entry name" value="Periplasmic binding protein-like II"/>
    <property type="match status" value="2"/>
</dbReference>
<feature type="domain" description="Porphobilinogen deaminase C-terminal" evidence="10">
    <location>
        <begin position="227"/>
        <end position="294"/>
    </location>
</feature>
<dbReference type="PANTHER" id="PTHR11557">
    <property type="entry name" value="PORPHOBILINOGEN DEAMINASE"/>
    <property type="match status" value="1"/>
</dbReference>
<dbReference type="PROSITE" id="PS00533">
    <property type="entry name" value="PORPHOBILINOGEN_DEAM"/>
    <property type="match status" value="1"/>
</dbReference>
<evidence type="ECO:0000313" key="11">
    <source>
        <dbReference type="EMBL" id="KUG27668.1"/>
    </source>
</evidence>
<dbReference type="InterPro" id="IPR000860">
    <property type="entry name" value="HemC"/>
</dbReference>
<dbReference type="GO" id="GO:0004418">
    <property type="term" value="F:hydroxymethylbilane synthase activity"/>
    <property type="evidence" value="ECO:0007669"/>
    <property type="project" value="UniProtKB-EC"/>
</dbReference>
<keyword evidence="6 11" id="KW-0808">Transferase</keyword>
<evidence type="ECO:0000256" key="3">
    <source>
        <dbReference type="ARBA" id="ARBA00004735"/>
    </source>
</evidence>
<evidence type="ECO:0000256" key="4">
    <source>
        <dbReference type="ARBA" id="ARBA00005638"/>
    </source>
</evidence>
<dbReference type="AlphaFoldDB" id="A0A0W8G399"/>
<dbReference type="InterPro" id="IPR022417">
    <property type="entry name" value="Porphobilin_deaminase_N"/>
</dbReference>
<proteinExistence type="inferred from homology"/>
<protein>
    <recommendedName>
        <fullName evidence="5">hydroxymethylbilane synthase</fullName>
        <ecNumber evidence="5">2.5.1.61</ecNumber>
    </recommendedName>
    <alternativeName>
        <fullName evidence="8">Hydroxymethylbilane synthase</fullName>
    </alternativeName>
</protein>
<organism evidence="11">
    <name type="scientific">hydrocarbon metagenome</name>
    <dbReference type="NCBI Taxonomy" id="938273"/>
    <lineage>
        <taxon>unclassified sequences</taxon>
        <taxon>metagenomes</taxon>
        <taxon>ecological metagenomes</taxon>
    </lineage>
</organism>
<dbReference type="HAMAP" id="MF_00260">
    <property type="entry name" value="Porphobil_deam"/>
    <property type="match status" value="1"/>
</dbReference>
<name>A0A0W8G399_9ZZZZ</name>
<dbReference type="SUPFAM" id="SSF53850">
    <property type="entry name" value="Periplasmic binding protein-like II"/>
    <property type="match status" value="1"/>
</dbReference>
<dbReference type="SUPFAM" id="SSF54782">
    <property type="entry name" value="Porphobilinogen deaminase (hydroxymethylbilane synthase), C-terminal domain"/>
    <property type="match status" value="1"/>
</dbReference>
<comment type="cofactor">
    <cofactor evidence="1">
        <name>dipyrromethane</name>
        <dbReference type="ChEBI" id="CHEBI:60342"/>
    </cofactor>
</comment>
<evidence type="ECO:0000256" key="6">
    <source>
        <dbReference type="ARBA" id="ARBA00022679"/>
    </source>
</evidence>
<dbReference type="FunFam" id="3.40.190.10:FF:000004">
    <property type="entry name" value="Porphobilinogen deaminase"/>
    <property type="match status" value="1"/>
</dbReference>